<dbReference type="InterPro" id="IPR023210">
    <property type="entry name" value="NADP_OxRdtase_dom"/>
</dbReference>
<comment type="similarity">
    <text evidence="2">Belongs to the aldo/keto reductase family. Aldo/keto reductase 2 subfamily.</text>
</comment>
<evidence type="ECO:0000256" key="1">
    <source>
        <dbReference type="ARBA" id="ARBA00022857"/>
    </source>
</evidence>
<reference evidence="5 6" key="1">
    <citation type="journal article" date="2020" name="ISME J.">
        <title>Uncovering the hidden diversity of litter-decomposition mechanisms in mushroom-forming fungi.</title>
        <authorList>
            <person name="Floudas D."/>
            <person name="Bentzer J."/>
            <person name="Ahren D."/>
            <person name="Johansson T."/>
            <person name="Persson P."/>
            <person name="Tunlid A."/>
        </authorList>
    </citation>
    <scope>NUCLEOTIDE SEQUENCE [LARGE SCALE GENOMIC DNA]</scope>
    <source>
        <strain evidence="5 6">CBS 291.85</strain>
    </source>
</reference>
<gene>
    <name evidence="5" type="ORF">D9758_005276</name>
</gene>
<accession>A0A8H5LX24</accession>
<dbReference type="PANTHER" id="PTHR43364:SF7">
    <property type="entry name" value="NADP-DEPENDENT OXIDOREDUCTASE DOMAIN-CONTAINING PROTEIN-RELATED"/>
    <property type="match status" value="1"/>
</dbReference>
<dbReference type="AlphaFoldDB" id="A0A8H5LX24"/>
<evidence type="ECO:0000313" key="5">
    <source>
        <dbReference type="EMBL" id="KAF5372519.1"/>
    </source>
</evidence>
<evidence type="ECO:0000259" key="4">
    <source>
        <dbReference type="Pfam" id="PF00248"/>
    </source>
</evidence>
<dbReference type="OrthoDB" id="48988at2759"/>
<dbReference type="EMBL" id="JAACJM010000005">
    <property type="protein sequence ID" value="KAF5372519.1"/>
    <property type="molecule type" value="Genomic_DNA"/>
</dbReference>
<protein>
    <recommendedName>
        <fullName evidence="4">NADP-dependent oxidoreductase domain-containing protein</fullName>
    </recommendedName>
</protein>
<dbReference type="PANTHER" id="PTHR43364">
    <property type="entry name" value="NADH-SPECIFIC METHYLGLYOXAL REDUCTASE-RELATED"/>
    <property type="match status" value="1"/>
</dbReference>
<comment type="caution">
    <text evidence="5">The sequence shown here is derived from an EMBL/GenBank/DDBJ whole genome shotgun (WGS) entry which is preliminary data.</text>
</comment>
<dbReference type="Gene3D" id="3.20.20.100">
    <property type="entry name" value="NADP-dependent oxidoreductase domain"/>
    <property type="match status" value="1"/>
</dbReference>
<sequence length="381" mass="42484">MSFFAPLPAPPTKLGVYRVLSARAGVHVSPLCLGTMTIGDKWSDIMGFMDKESGFKLLDAYFDKGGNFIDTANAYQDGTSEEFIGEWAQKRGIRNQLVIATKYSGVYTKGNPAVKQHVNFVGNSLKSMYLSLDDSLKKLRTTYIDIFYLHWWDYDTSIEEIMDGLHNLVVQGKVMYLGISDTPAWIVAKCNQYALDHGKTPFVVYQGEWSILQRSFERDIIPMAASFGMALAPWGVLAHGKIRSDAEEQRRRETKEEGRKSLEGWERTPEQVTITHALEKVAKEVGARNISAVAIAYIMQKTTYVFPVIGGRKVEHLEQNLEALDITLSSEQVAFLESQVSFDPGFPQSLIGDGSEPSYLLKLGGHFQRLSARPVLGAPAL</sequence>
<proteinExistence type="inferred from homology"/>
<dbReference type="Pfam" id="PF00248">
    <property type="entry name" value="Aldo_ket_red"/>
    <property type="match status" value="1"/>
</dbReference>
<feature type="domain" description="NADP-dependent oxidoreductase" evidence="4">
    <location>
        <begin position="30"/>
        <end position="337"/>
    </location>
</feature>
<dbReference type="InterPro" id="IPR036812">
    <property type="entry name" value="NAD(P)_OxRdtase_dom_sf"/>
</dbReference>
<dbReference type="SUPFAM" id="SSF51430">
    <property type="entry name" value="NAD(P)-linked oxidoreductase"/>
    <property type="match status" value="1"/>
</dbReference>
<evidence type="ECO:0000313" key="6">
    <source>
        <dbReference type="Proteomes" id="UP000559256"/>
    </source>
</evidence>
<dbReference type="Proteomes" id="UP000559256">
    <property type="component" value="Unassembled WGS sequence"/>
</dbReference>
<dbReference type="InterPro" id="IPR050523">
    <property type="entry name" value="AKR_Detox_Biosynth"/>
</dbReference>
<keyword evidence="6" id="KW-1185">Reference proteome</keyword>
<keyword evidence="1" id="KW-0521">NADP</keyword>
<name>A0A8H5LX24_9AGAR</name>
<evidence type="ECO:0000256" key="2">
    <source>
        <dbReference type="ARBA" id="ARBA00038157"/>
    </source>
</evidence>
<feature type="region of interest" description="Disordered" evidence="3">
    <location>
        <begin position="245"/>
        <end position="266"/>
    </location>
</feature>
<organism evidence="5 6">
    <name type="scientific">Tetrapyrgos nigripes</name>
    <dbReference type="NCBI Taxonomy" id="182062"/>
    <lineage>
        <taxon>Eukaryota</taxon>
        <taxon>Fungi</taxon>
        <taxon>Dikarya</taxon>
        <taxon>Basidiomycota</taxon>
        <taxon>Agaricomycotina</taxon>
        <taxon>Agaricomycetes</taxon>
        <taxon>Agaricomycetidae</taxon>
        <taxon>Agaricales</taxon>
        <taxon>Marasmiineae</taxon>
        <taxon>Marasmiaceae</taxon>
        <taxon>Tetrapyrgos</taxon>
    </lineage>
</organism>
<evidence type="ECO:0000256" key="3">
    <source>
        <dbReference type="SAM" id="MobiDB-lite"/>
    </source>
</evidence>